<comment type="caution">
    <text evidence="3">The sequence shown here is derived from an EMBL/GenBank/DDBJ whole genome shotgun (WGS) entry which is preliminary data.</text>
</comment>
<feature type="chain" id="PRO_5037542587" description="DUF4412 domain-containing protein" evidence="2">
    <location>
        <begin position="19"/>
        <end position="233"/>
    </location>
</feature>
<organism evidence="3 4">
    <name type="scientific">Mucilaginibacter myungsuensis</name>
    <dbReference type="NCBI Taxonomy" id="649104"/>
    <lineage>
        <taxon>Bacteria</taxon>
        <taxon>Pseudomonadati</taxon>
        <taxon>Bacteroidota</taxon>
        <taxon>Sphingobacteriia</taxon>
        <taxon>Sphingobacteriales</taxon>
        <taxon>Sphingobacteriaceae</taxon>
        <taxon>Mucilaginibacter</taxon>
    </lineage>
</organism>
<dbReference type="Proteomes" id="UP000622475">
    <property type="component" value="Unassembled WGS sequence"/>
</dbReference>
<evidence type="ECO:0000256" key="1">
    <source>
        <dbReference type="SAM" id="MobiDB-lite"/>
    </source>
</evidence>
<evidence type="ECO:0000256" key="2">
    <source>
        <dbReference type="SAM" id="SignalP"/>
    </source>
</evidence>
<keyword evidence="4" id="KW-1185">Reference proteome</keyword>
<sequence>MKRFLLLILTTIAFGAYAQDTVKKSNSIGKFNEQFMVLKSDKKVKHGFYQLIIDKKVVASGKYVQGQRAGIWNFYNDDQLEQQYDYTAKKVVSNAPPAAIQTVIDAAAPGDSIVPAIKLGGYNGFKMLVASTDFETAVSDAGSNKVTHALVIDENGEIKSWVATIKSSDGIKIVTQKIVDVPADILAFIPAKLNGKTVSSTVTFNSEMKGFGPGAGGDAPNTRANQRGGRRRG</sequence>
<gene>
    <name evidence="3" type="ORF">IRJ16_12530</name>
</gene>
<evidence type="ECO:0000313" key="4">
    <source>
        <dbReference type="Proteomes" id="UP000622475"/>
    </source>
</evidence>
<protein>
    <recommendedName>
        <fullName evidence="5">DUF4412 domain-containing protein</fullName>
    </recommendedName>
</protein>
<accession>A0A929KW53</accession>
<proteinExistence type="predicted"/>
<feature type="signal peptide" evidence="2">
    <location>
        <begin position="1"/>
        <end position="18"/>
    </location>
</feature>
<evidence type="ECO:0000313" key="3">
    <source>
        <dbReference type="EMBL" id="MBE9662711.1"/>
    </source>
</evidence>
<dbReference type="RefSeq" id="WP_194111923.1">
    <property type="nucleotide sequence ID" value="NZ_JADFFL010000004.1"/>
</dbReference>
<name>A0A929KW53_9SPHI</name>
<dbReference type="EMBL" id="JADFFL010000004">
    <property type="protein sequence ID" value="MBE9662711.1"/>
    <property type="molecule type" value="Genomic_DNA"/>
</dbReference>
<dbReference type="AlphaFoldDB" id="A0A929KW53"/>
<feature type="region of interest" description="Disordered" evidence="1">
    <location>
        <begin position="209"/>
        <end position="233"/>
    </location>
</feature>
<reference evidence="3" key="1">
    <citation type="submission" date="2020-10" db="EMBL/GenBank/DDBJ databases">
        <title>Mucilaginibacter mali sp. nov., isolated from rhizosphere soil of apple orchard.</title>
        <authorList>
            <person name="Lee J.-S."/>
            <person name="Kim H.S."/>
            <person name="Kim J.-S."/>
        </authorList>
    </citation>
    <scope>NUCLEOTIDE SEQUENCE</scope>
    <source>
        <strain evidence="3">KCTC 22746</strain>
    </source>
</reference>
<evidence type="ECO:0008006" key="5">
    <source>
        <dbReference type="Google" id="ProtNLM"/>
    </source>
</evidence>
<keyword evidence="2" id="KW-0732">Signal</keyword>